<dbReference type="Pfam" id="PF15926">
    <property type="entry name" value="RNF220"/>
    <property type="match status" value="1"/>
</dbReference>
<keyword evidence="4" id="KW-1185">Reference proteome</keyword>
<organism evidence="3 4">
    <name type="scientific">Chiloscyllium punctatum</name>
    <name type="common">Brownbanded bambooshark</name>
    <name type="synonym">Hemiscyllium punctatum</name>
    <dbReference type="NCBI Taxonomy" id="137246"/>
    <lineage>
        <taxon>Eukaryota</taxon>
        <taxon>Metazoa</taxon>
        <taxon>Chordata</taxon>
        <taxon>Craniata</taxon>
        <taxon>Vertebrata</taxon>
        <taxon>Chondrichthyes</taxon>
        <taxon>Elasmobranchii</taxon>
        <taxon>Galeomorphii</taxon>
        <taxon>Galeoidea</taxon>
        <taxon>Orectolobiformes</taxon>
        <taxon>Hemiscylliidae</taxon>
        <taxon>Chiloscyllium</taxon>
    </lineage>
</organism>
<dbReference type="OrthoDB" id="9949922at2759"/>
<accession>A0A401RH06</accession>
<sequence>MGRQGSLFDGCLITFLVDTKTTHDCSTFLQCPLCQEELKRGDLQQHLQHELERLTAVDPSYEEDHPKESASLLLMQSPPIKEEMESPSASPVSTDQGHHLERQQIRQQTGTMDQVPISHLDPGLGWNQQSAGWDKPENRAQTPLKNEGLDPINRYRDLTPRPGFSFSEGGEVQADQTLRRRSAADSLNGQAQKLMEAEDGCLDTVVMRMVNPEEDGDMTSEILKARINELTHKLLQRETYRCHVCT</sequence>
<dbReference type="EMBL" id="BEZZ01004095">
    <property type="protein sequence ID" value="GCC17376.1"/>
    <property type="molecule type" value="Genomic_DNA"/>
</dbReference>
<dbReference type="PANTHER" id="PTHR13459:SF4">
    <property type="entry name" value="RING-TYPE DOMAIN-CONTAINING PROTEIN"/>
    <property type="match status" value="1"/>
</dbReference>
<evidence type="ECO:0000259" key="2">
    <source>
        <dbReference type="Pfam" id="PF15926"/>
    </source>
</evidence>
<dbReference type="GO" id="GO:0016567">
    <property type="term" value="P:protein ubiquitination"/>
    <property type="evidence" value="ECO:0007669"/>
    <property type="project" value="TreeGrafter"/>
</dbReference>
<dbReference type="AlphaFoldDB" id="A0A401RH06"/>
<evidence type="ECO:0000313" key="3">
    <source>
        <dbReference type="EMBL" id="GCC17376.1"/>
    </source>
</evidence>
<dbReference type="PANTHER" id="PTHR13459">
    <property type="entry name" value="E3 UBIQUITIN-PROTEIN LIGASE RNF220 ISOFORM X1"/>
    <property type="match status" value="1"/>
</dbReference>
<reference evidence="3 4" key="1">
    <citation type="journal article" date="2018" name="Nat. Ecol. Evol.">
        <title>Shark genomes provide insights into elasmobranch evolution and the origin of vertebrates.</title>
        <authorList>
            <person name="Hara Y"/>
            <person name="Yamaguchi K"/>
            <person name="Onimaru K"/>
            <person name="Kadota M"/>
            <person name="Koyanagi M"/>
            <person name="Keeley SD"/>
            <person name="Tatsumi K"/>
            <person name="Tanaka K"/>
            <person name="Motone F"/>
            <person name="Kageyama Y"/>
            <person name="Nozu R"/>
            <person name="Adachi N"/>
            <person name="Nishimura O"/>
            <person name="Nakagawa R"/>
            <person name="Tanegashima C"/>
            <person name="Kiyatake I"/>
            <person name="Matsumoto R"/>
            <person name="Murakumo K"/>
            <person name="Nishida K"/>
            <person name="Terakita A"/>
            <person name="Kuratani S"/>
            <person name="Sato K"/>
            <person name="Hyodo S Kuraku.S."/>
        </authorList>
    </citation>
    <scope>NUCLEOTIDE SEQUENCE [LARGE SCALE GENOMIC DNA]</scope>
</reference>
<protein>
    <recommendedName>
        <fullName evidence="2">E3 ubiquitin-protein ligase RNF220 middle domain-containing protein</fullName>
    </recommendedName>
</protein>
<feature type="domain" description="E3 ubiquitin-protein ligase RNF220 middle" evidence="2">
    <location>
        <begin position="29"/>
        <end position="105"/>
    </location>
</feature>
<comment type="caution">
    <text evidence="3">The sequence shown here is derived from an EMBL/GenBank/DDBJ whole genome shotgun (WGS) entry which is preliminary data.</text>
</comment>
<proteinExistence type="predicted"/>
<evidence type="ECO:0000313" key="4">
    <source>
        <dbReference type="Proteomes" id="UP000287033"/>
    </source>
</evidence>
<name>A0A401RH06_CHIPU</name>
<dbReference type="InterPro" id="IPR031824">
    <property type="entry name" value="RNF220_mid"/>
</dbReference>
<feature type="non-terminal residue" evidence="3">
    <location>
        <position position="246"/>
    </location>
</feature>
<dbReference type="InterPro" id="IPR052443">
    <property type="entry name" value="E3_ubiq-ligase_RNF220-like"/>
</dbReference>
<evidence type="ECO:0000256" key="1">
    <source>
        <dbReference type="SAM" id="MobiDB-lite"/>
    </source>
</evidence>
<dbReference type="Proteomes" id="UP000287033">
    <property type="component" value="Unassembled WGS sequence"/>
</dbReference>
<feature type="region of interest" description="Disordered" evidence="1">
    <location>
        <begin position="81"/>
        <end position="111"/>
    </location>
</feature>
<dbReference type="GO" id="GO:0061630">
    <property type="term" value="F:ubiquitin protein ligase activity"/>
    <property type="evidence" value="ECO:0007669"/>
    <property type="project" value="TreeGrafter"/>
</dbReference>
<feature type="region of interest" description="Disordered" evidence="1">
    <location>
        <begin position="132"/>
        <end position="154"/>
    </location>
</feature>
<gene>
    <name evidence="3" type="ORF">chiPu_0021523</name>
</gene>